<comment type="subcellular location">
    <subcellularLocation>
        <location evidence="1">Cell membrane</location>
        <topology evidence="1">Multi-pass membrane protein</topology>
    </subcellularLocation>
</comment>
<reference evidence="10 11" key="1">
    <citation type="submission" date="2016-10" db="EMBL/GenBank/DDBJ databases">
        <title>Lutibacter sp. LPB0138, isolated from marine gastropod.</title>
        <authorList>
            <person name="Kim E."/>
            <person name="Yi H."/>
        </authorList>
    </citation>
    <scope>NUCLEOTIDE SEQUENCE [LARGE SCALE GENOMIC DNA]</scope>
    <source>
        <strain evidence="10 11">LPB0138</strain>
    </source>
</reference>
<dbReference type="Proteomes" id="UP000176050">
    <property type="component" value="Chromosome"/>
</dbReference>
<feature type="transmembrane region" description="Helical" evidence="7">
    <location>
        <begin position="277"/>
        <end position="301"/>
    </location>
</feature>
<evidence type="ECO:0000256" key="3">
    <source>
        <dbReference type="ARBA" id="ARBA00022475"/>
    </source>
</evidence>
<keyword evidence="4 7" id="KW-0812">Transmembrane</keyword>
<feature type="domain" description="MacB-like periplasmic core" evidence="9">
    <location>
        <begin position="28"/>
        <end position="219"/>
    </location>
</feature>
<evidence type="ECO:0000313" key="10">
    <source>
        <dbReference type="EMBL" id="AOW20032.1"/>
    </source>
</evidence>
<keyword evidence="11" id="KW-1185">Reference proteome</keyword>
<accession>A0A1D8P672</accession>
<feature type="transmembrane region" description="Helical" evidence="7">
    <location>
        <begin position="331"/>
        <end position="353"/>
    </location>
</feature>
<dbReference type="PANTHER" id="PTHR30489:SF0">
    <property type="entry name" value="LIPOPROTEIN-RELEASING SYSTEM TRANSMEMBRANE PROTEIN LOLE"/>
    <property type="match status" value="1"/>
</dbReference>
<feature type="transmembrane region" description="Helical" evidence="7">
    <location>
        <begin position="373"/>
        <end position="394"/>
    </location>
</feature>
<comment type="similarity">
    <text evidence="2">Belongs to the ABC-4 integral membrane protein family. LolC/E subfamily.</text>
</comment>
<evidence type="ECO:0000256" key="7">
    <source>
        <dbReference type="SAM" id="Phobius"/>
    </source>
</evidence>
<dbReference type="GO" id="GO:0044874">
    <property type="term" value="P:lipoprotein localization to outer membrane"/>
    <property type="evidence" value="ECO:0007669"/>
    <property type="project" value="TreeGrafter"/>
</dbReference>
<keyword evidence="3" id="KW-1003">Cell membrane</keyword>
<proteinExistence type="inferred from homology"/>
<dbReference type="InterPro" id="IPR051447">
    <property type="entry name" value="Lipoprotein-release_system"/>
</dbReference>
<dbReference type="PANTHER" id="PTHR30489">
    <property type="entry name" value="LIPOPROTEIN-RELEASING SYSTEM TRANSMEMBRANE PROTEIN LOLE"/>
    <property type="match status" value="1"/>
</dbReference>
<evidence type="ECO:0000256" key="4">
    <source>
        <dbReference type="ARBA" id="ARBA00022692"/>
    </source>
</evidence>
<dbReference type="InterPro" id="IPR003838">
    <property type="entry name" value="ABC3_permease_C"/>
</dbReference>
<name>A0A1D8P672_9FLAO</name>
<evidence type="ECO:0000256" key="6">
    <source>
        <dbReference type="ARBA" id="ARBA00023136"/>
    </source>
</evidence>
<organism evidence="10 11">
    <name type="scientific">Urechidicola croceus</name>
    <dbReference type="NCBI Taxonomy" id="1850246"/>
    <lineage>
        <taxon>Bacteria</taxon>
        <taxon>Pseudomonadati</taxon>
        <taxon>Bacteroidota</taxon>
        <taxon>Flavobacteriia</taxon>
        <taxon>Flavobacteriales</taxon>
        <taxon>Flavobacteriaceae</taxon>
        <taxon>Urechidicola</taxon>
    </lineage>
</organism>
<evidence type="ECO:0000256" key="5">
    <source>
        <dbReference type="ARBA" id="ARBA00022989"/>
    </source>
</evidence>
<dbReference type="Pfam" id="PF12704">
    <property type="entry name" value="MacB_PCD"/>
    <property type="match status" value="1"/>
</dbReference>
<evidence type="ECO:0000256" key="1">
    <source>
        <dbReference type="ARBA" id="ARBA00004651"/>
    </source>
</evidence>
<keyword evidence="5 7" id="KW-1133">Transmembrane helix</keyword>
<gene>
    <name evidence="10" type="ORF">LPB138_04745</name>
</gene>
<dbReference type="AlphaFoldDB" id="A0A1D8P672"/>
<dbReference type="InterPro" id="IPR025857">
    <property type="entry name" value="MacB_PCD"/>
</dbReference>
<dbReference type="RefSeq" id="WP_070236171.1">
    <property type="nucleotide sequence ID" value="NZ_CP017478.1"/>
</dbReference>
<feature type="domain" description="ABC3 transporter permease C-terminal" evidence="8">
    <location>
        <begin position="279"/>
        <end position="404"/>
    </location>
</feature>
<sequence length="411" mass="46617">MNYELFLAKRITAAKQHKSSISSPIIKIAIVAIALGIIIMMISIATGVGLQQKIREKISGFNGHIQITNFDNNNSEITLVPVSTTQDFYPKFTNIEGVDRVQVFATKAGIIRTETDFEGVIVKGVGSDYDWSFFKEYLVDGQLPIYTDKRSSEVLLSQYIADRMQFKVGDEFNTLFLKEDTSRPPSIRVFKVVGIYNSGFQDFDENIMIVDIKRVQQLNNWELNQVGGFEVFVTDFEQIAEKNNLIYSEIPSNLNTQAIVHKFPGIFEWIKLFDNNILLIIVIMVFVAGINMITALLVLILERTQMIGILKALGSSNWSIRKIFLYNASHLIVRGLFWGNLIGISILLIQYYFGVIKLNPETYYVKEAPVYFSIGYVLLLNIGTLVLCLIMLIIPSWMVTKISPVKAIKFD</sequence>
<evidence type="ECO:0000256" key="2">
    <source>
        <dbReference type="ARBA" id="ARBA00005236"/>
    </source>
</evidence>
<evidence type="ECO:0000259" key="9">
    <source>
        <dbReference type="Pfam" id="PF12704"/>
    </source>
</evidence>
<keyword evidence="6 7" id="KW-0472">Membrane</keyword>
<protein>
    <submittedName>
        <fullName evidence="10">Transmembrane permease</fullName>
    </submittedName>
</protein>
<dbReference type="GO" id="GO:0098797">
    <property type="term" value="C:plasma membrane protein complex"/>
    <property type="evidence" value="ECO:0007669"/>
    <property type="project" value="TreeGrafter"/>
</dbReference>
<dbReference type="KEGG" id="lul:LPB138_04745"/>
<feature type="transmembrane region" description="Helical" evidence="7">
    <location>
        <begin position="25"/>
        <end position="50"/>
    </location>
</feature>
<evidence type="ECO:0000313" key="11">
    <source>
        <dbReference type="Proteomes" id="UP000176050"/>
    </source>
</evidence>
<evidence type="ECO:0000259" key="8">
    <source>
        <dbReference type="Pfam" id="PF02687"/>
    </source>
</evidence>
<dbReference type="OrthoDB" id="1522670at2"/>
<dbReference type="EMBL" id="CP017478">
    <property type="protein sequence ID" value="AOW20032.1"/>
    <property type="molecule type" value="Genomic_DNA"/>
</dbReference>
<dbReference type="Pfam" id="PF02687">
    <property type="entry name" value="FtsX"/>
    <property type="match status" value="1"/>
</dbReference>
<dbReference type="STRING" id="1850246.LPB138_04745"/>